<dbReference type="InterPro" id="IPR027417">
    <property type="entry name" value="P-loop_NTPase"/>
</dbReference>
<dbReference type="PRINTS" id="PR00195">
    <property type="entry name" value="DYNAMIN"/>
</dbReference>
<dbReference type="PANTHER" id="PTHR11566:SF21">
    <property type="entry name" value="DYNAMIN RELATED PROTEIN 1, ISOFORM A"/>
    <property type="match status" value="1"/>
</dbReference>
<protein>
    <recommendedName>
        <fullName evidence="1">GED domain-containing protein</fullName>
    </recommendedName>
</protein>
<dbReference type="Gene3D" id="3.40.50.300">
    <property type="entry name" value="P-loop containing nucleotide triphosphate hydrolases"/>
    <property type="match status" value="1"/>
</dbReference>
<dbReference type="GO" id="GO:0005874">
    <property type="term" value="C:microtubule"/>
    <property type="evidence" value="ECO:0007669"/>
    <property type="project" value="TreeGrafter"/>
</dbReference>
<name>G4NHL8_PYRO7</name>
<dbReference type="PROSITE" id="PS51388">
    <property type="entry name" value="GED"/>
    <property type="match status" value="1"/>
</dbReference>
<dbReference type="STRING" id="242507.G4NHL8"/>
<evidence type="ECO:0000313" key="3">
    <source>
        <dbReference type="Proteomes" id="UP000009058"/>
    </source>
</evidence>
<keyword evidence="3" id="KW-1185">Reference proteome</keyword>
<reference evidence="2 3" key="1">
    <citation type="journal article" date="2005" name="Nature">
        <title>The genome sequence of the rice blast fungus Magnaporthe grisea.</title>
        <authorList>
            <person name="Dean R.A."/>
            <person name="Talbot N.J."/>
            <person name="Ebbole D.J."/>
            <person name="Farman M.L."/>
            <person name="Mitchell T.K."/>
            <person name="Orbach M.J."/>
            <person name="Thon M."/>
            <person name="Kulkarni R."/>
            <person name="Xu J.R."/>
            <person name="Pan H."/>
            <person name="Read N.D."/>
            <person name="Lee Y.H."/>
            <person name="Carbone I."/>
            <person name="Brown D."/>
            <person name="Oh Y.Y."/>
            <person name="Donofrio N."/>
            <person name="Jeong J.S."/>
            <person name="Soanes D.M."/>
            <person name="Djonovic S."/>
            <person name="Kolomiets E."/>
            <person name="Rehmeyer C."/>
            <person name="Li W."/>
            <person name="Harding M."/>
            <person name="Kim S."/>
            <person name="Lebrun M.H."/>
            <person name="Bohnert H."/>
            <person name="Coughlan S."/>
            <person name="Butler J."/>
            <person name="Calvo S."/>
            <person name="Ma L.J."/>
            <person name="Nicol R."/>
            <person name="Purcell S."/>
            <person name="Nusbaum C."/>
            <person name="Galagan J.E."/>
            <person name="Birren B.W."/>
        </authorList>
    </citation>
    <scope>NUCLEOTIDE SEQUENCE [LARGE SCALE GENOMIC DNA]</scope>
    <source>
        <strain evidence="3">70-15 / ATCC MYA-4617 / FGSC 8958</strain>
    </source>
</reference>
<dbReference type="GO" id="GO:0003924">
    <property type="term" value="F:GTPase activity"/>
    <property type="evidence" value="ECO:0007669"/>
    <property type="project" value="TreeGrafter"/>
</dbReference>
<sequence length="224" mass="24779">MALQLNAELQSKKHRALFDIIDKLRSHGIGQVVDLPEIIVCGDQSAGKSSVLEAISGHTFPTRDGLCTRFVTELVLRWDHIDKFKISIKPGPERTAEDAARLRDFCDSFAPNIPLDKVIEAAKDAMGLGTSKRFSTDVALKSIIDQVSDLAIERQLICFLPSLFTAEIIYDLTDDQMSALAAEDAQTAEKRIRCSELLSTLHASMELKPLQGHRTAAYKVVNSR</sequence>
<dbReference type="KEGG" id="mgr:MGG_03800"/>
<dbReference type="GeneID" id="2677392"/>
<dbReference type="SUPFAM" id="SSF52540">
    <property type="entry name" value="P-loop containing nucleoside triphosphate hydrolases"/>
    <property type="match status" value="1"/>
</dbReference>
<dbReference type="Pfam" id="PF00350">
    <property type="entry name" value="Dynamin_N"/>
    <property type="match status" value="1"/>
</dbReference>
<dbReference type="EMBL" id="CM001236">
    <property type="protein sequence ID" value="EHA47728.1"/>
    <property type="molecule type" value="Genomic_DNA"/>
</dbReference>
<dbReference type="InterPro" id="IPR022812">
    <property type="entry name" value="Dynamin"/>
</dbReference>
<gene>
    <name evidence="2" type="ORF">MGG_03800</name>
</gene>
<proteinExistence type="predicted"/>
<reference key="2">
    <citation type="submission" date="2011-05" db="EMBL/GenBank/DDBJ databases">
        <title>The Genome Sequence of Magnaporthe oryzae 70-15.</title>
        <authorList>
            <consortium name="The Broad Institute Genome Sequencing Platform"/>
            <person name="Ma L.-J."/>
            <person name="Dead R."/>
            <person name="Young S.K."/>
            <person name="Zeng Q."/>
            <person name="Gargeya S."/>
            <person name="Fitzgerald M."/>
            <person name="Haas B."/>
            <person name="Abouelleil A."/>
            <person name="Alvarado L."/>
            <person name="Arachchi H.M."/>
            <person name="Berlin A."/>
            <person name="Brown A."/>
            <person name="Chapman S.B."/>
            <person name="Chen Z."/>
            <person name="Dunbar C."/>
            <person name="Freedman E."/>
            <person name="Gearin G."/>
            <person name="Gellesch M."/>
            <person name="Goldberg J."/>
            <person name="Griggs A."/>
            <person name="Gujja S."/>
            <person name="Heiman D."/>
            <person name="Howarth C."/>
            <person name="Larson L."/>
            <person name="Lui A."/>
            <person name="MacDonald P.J.P."/>
            <person name="Mehta T."/>
            <person name="Montmayeur A."/>
            <person name="Murphy C."/>
            <person name="Neiman D."/>
            <person name="Pearson M."/>
            <person name="Priest M."/>
            <person name="Roberts A."/>
            <person name="Saif S."/>
            <person name="Shea T."/>
            <person name="Shenoy N."/>
            <person name="Sisk P."/>
            <person name="Stolte C."/>
            <person name="Sykes S."/>
            <person name="Yandava C."/>
            <person name="Wortman J."/>
            <person name="Nusbaum C."/>
            <person name="Birren B."/>
        </authorList>
    </citation>
    <scope>NUCLEOTIDE SEQUENCE</scope>
    <source>
        <strain>70-15</strain>
    </source>
</reference>
<dbReference type="Proteomes" id="UP000009058">
    <property type="component" value="Chromosome 6"/>
</dbReference>
<feature type="domain" description="GED" evidence="1">
    <location>
        <begin position="125"/>
        <end position="216"/>
    </location>
</feature>
<evidence type="ECO:0000313" key="2">
    <source>
        <dbReference type="EMBL" id="EHA47728.1"/>
    </source>
</evidence>
<dbReference type="GO" id="GO:0008017">
    <property type="term" value="F:microtubule binding"/>
    <property type="evidence" value="ECO:0007669"/>
    <property type="project" value="TreeGrafter"/>
</dbReference>
<dbReference type="InterPro" id="IPR045063">
    <property type="entry name" value="Dynamin_N"/>
</dbReference>
<dbReference type="RefSeq" id="XP_003720095.1">
    <property type="nucleotide sequence ID" value="XM_003720047.1"/>
</dbReference>
<dbReference type="InterPro" id="IPR020850">
    <property type="entry name" value="GED_dom"/>
</dbReference>
<accession>G4NHL8</accession>
<dbReference type="GO" id="GO:0006897">
    <property type="term" value="P:endocytosis"/>
    <property type="evidence" value="ECO:0007669"/>
    <property type="project" value="TreeGrafter"/>
</dbReference>
<dbReference type="GO" id="GO:0048312">
    <property type="term" value="P:intracellular distribution of mitochondria"/>
    <property type="evidence" value="ECO:0007669"/>
    <property type="project" value="TreeGrafter"/>
</dbReference>
<dbReference type="VEuPathDB" id="FungiDB:MGG_03800"/>
<dbReference type="GO" id="GO:0016020">
    <property type="term" value="C:membrane"/>
    <property type="evidence" value="ECO:0007669"/>
    <property type="project" value="TreeGrafter"/>
</dbReference>
<dbReference type="GO" id="GO:0000266">
    <property type="term" value="P:mitochondrial fission"/>
    <property type="evidence" value="ECO:0007669"/>
    <property type="project" value="TreeGrafter"/>
</dbReference>
<dbReference type="eggNOG" id="KOG0446">
    <property type="taxonomic scope" value="Eukaryota"/>
</dbReference>
<dbReference type="InParanoid" id="G4NHL8"/>
<dbReference type="PANTHER" id="PTHR11566">
    <property type="entry name" value="DYNAMIN"/>
    <property type="match status" value="1"/>
</dbReference>
<dbReference type="OrthoDB" id="415706at2759"/>
<dbReference type="GO" id="GO:0005739">
    <property type="term" value="C:mitochondrion"/>
    <property type="evidence" value="ECO:0007669"/>
    <property type="project" value="TreeGrafter"/>
</dbReference>
<evidence type="ECO:0000259" key="1">
    <source>
        <dbReference type="PROSITE" id="PS51388"/>
    </source>
</evidence>
<dbReference type="AlphaFoldDB" id="G4NHL8"/>
<dbReference type="HOGENOM" id="CLU_1235247_0_0_1"/>
<organism evidence="2 3">
    <name type="scientific">Pyricularia oryzae (strain 70-15 / ATCC MYA-4617 / FGSC 8958)</name>
    <name type="common">Rice blast fungus</name>
    <name type="synonym">Magnaporthe oryzae</name>
    <dbReference type="NCBI Taxonomy" id="242507"/>
    <lineage>
        <taxon>Eukaryota</taxon>
        <taxon>Fungi</taxon>
        <taxon>Dikarya</taxon>
        <taxon>Ascomycota</taxon>
        <taxon>Pezizomycotina</taxon>
        <taxon>Sordariomycetes</taxon>
        <taxon>Sordariomycetidae</taxon>
        <taxon>Magnaporthales</taxon>
        <taxon>Pyriculariaceae</taxon>
        <taxon>Pyricularia</taxon>
    </lineage>
</organism>
<dbReference type="GO" id="GO:0016559">
    <property type="term" value="P:peroxisome fission"/>
    <property type="evidence" value="ECO:0007669"/>
    <property type="project" value="TreeGrafter"/>
</dbReference>